<feature type="transmembrane region" description="Helical" evidence="7">
    <location>
        <begin position="233"/>
        <end position="257"/>
    </location>
</feature>
<name>A0A665VD18_ECHNA</name>
<reference evidence="8" key="3">
    <citation type="submission" date="2025-09" db="UniProtKB">
        <authorList>
            <consortium name="Ensembl"/>
        </authorList>
    </citation>
    <scope>IDENTIFICATION</scope>
</reference>
<evidence type="ECO:0000256" key="3">
    <source>
        <dbReference type="ARBA" id="ARBA00022692"/>
    </source>
</evidence>
<keyword evidence="9" id="KW-1185">Reference proteome</keyword>
<organism evidence="8 9">
    <name type="scientific">Echeneis naucrates</name>
    <name type="common">Live sharksucker</name>
    <dbReference type="NCBI Taxonomy" id="173247"/>
    <lineage>
        <taxon>Eukaryota</taxon>
        <taxon>Metazoa</taxon>
        <taxon>Chordata</taxon>
        <taxon>Craniata</taxon>
        <taxon>Vertebrata</taxon>
        <taxon>Euteleostomi</taxon>
        <taxon>Actinopterygii</taxon>
        <taxon>Neopterygii</taxon>
        <taxon>Teleostei</taxon>
        <taxon>Neoteleostei</taxon>
        <taxon>Acanthomorphata</taxon>
        <taxon>Carangaria</taxon>
        <taxon>Carangiformes</taxon>
        <taxon>Echeneidae</taxon>
        <taxon>Echeneis</taxon>
    </lineage>
</organism>
<comment type="subcellular location">
    <subcellularLocation>
        <location evidence="1">Nucleus inner membrane</location>
        <topology evidence="1">Multi-pass membrane protein</topology>
    </subcellularLocation>
</comment>
<dbReference type="AlphaFoldDB" id="A0A665VD18"/>
<evidence type="ECO:0008006" key="10">
    <source>
        <dbReference type="Google" id="ProtNLM"/>
    </source>
</evidence>
<dbReference type="GO" id="GO:0005637">
    <property type="term" value="C:nuclear inner membrane"/>
    <property type="evidence" value="ECO:0007669"/>
    <property type="project" value="UniProtKB-SubCell"/>
</dbReference>
<comment type="similarity">
    <text evidence="2">Belongs to the unc-50 family.</text>
</comment>
<evidence type="ECO:0000313" key="9">
    <source>
        <dbReference type="Proteomes" id="UP000472264"/>
    </source>
</evidence>
<comment type="function">
    <text evidence="6">Involved in the cell surface expression of neuronal nicotinic receptors. Binds RNA.</text>
</comment>
<dbReference type="GO" id="GO:0000139">
    <property type="term" value="C:Golgi membrane"/>
    <property type="evidence" value="ECO:0007669"/>
    <property type="project" value="TreeGrafter"/>
</dbReference>
<dbReference type="Proteomes" id="UP000472264">
    <property type="component" value="Chromosome 2"/>
</dbReference>
<keyword evidence="5 7" id="KW-0472">Membrane</keyword>
<accession>A0A665VD18</accession>
<evidence type="ECO:0000256" key="4">
    <source>
        <dbReference type="ARBA" id="ARBA00022989"/>
    </source>
</evidence>
<gene>
    <name evidence="8" type="primary">unc50</name>
</gene>
<dbReference type="PANTHER" id="PTHR12841">
    <property type="entry name" value="PROTEIN UNC-50 HOMOLOG"/>
    <property type="match status" value="1"/>
</dbReference>
<evidence type="ECO:0000256" key="5">
    <source>
        <dbReference type="ARBA" id="ARBA00023136"/>
    </source>
</evidence>
<sequence length="303" mass="33703">MIGQQKLHHSLSATCCRPPLHTAMVPSAPGMLHATLQVPNATNTCDGCCISDRWTLSLHSGRCFTCSRHHRGSIATSTTGNRPRTSGQGTILHSWSCSASGCVVSVCAHLTKHCCIVVHLNLSLCCQLGPNFVSSIASTIGFGLVLDMGVLDTLKLLLWVVLVDCIGVGLLISTLMWIVSNKYLLKNPSGKCDVEWGYAFDVHLNAFYPLLVILHFLQLFFINHVVINSDWFLGYFVGNTFWLIAIGYYLYITFLGYNALPFLKNTVILLYPFALLSLIYVLSVSLGWNFTRGLCWFYKYRVH</sequence>
<evidence type="ECO:0000313" key="8">
    <source>
        <dbReference type="Ensembl" id="ENSENLP00000029182.1"/>
    </source>
</evidence>
<proteinExistence type="inferred from homology"/>
<evidence type="ECO:0000256" key="7">
    <source>
        <dbReference type="SAM" id="Phobius"/>
    </source>
</evidence>
<protein>
    <recommendedName>
        <fullName evidence="10">Unc-50 inner nuclear membrane RNA binding protein</fullName>
    </recommendedName>
</protein>
<feature type="transmembrane region" description="Helical" evidence="7">
    <location>
        <begin position="269"/>
        <end position="291"/>
    </location>
</feature>
<dbReference type="InParanoid" id="A0A665VD18"/>
<feature type="transmembrane region" description="Helical" evidence="7">
    <location>
        <begin position="206"/>
        <end position="226"/>
    </location>
</feature>
<reference evidence="8" key="2">
    <citation type="submission" date="2025-08" db="UniProtKB">
        <authorList>
            <consortium name="Ensembl"/>
        </authorList>
    </citation>
    <scope>IDENTIFICATION</scope>
</reference>
<keyword evidence="4 7" id="KW-1133">Transmembrane helix</keyword>
<keyword evidence="3 7" id="KW-0812">Transmembrane</keyword>
<evidence type="ECO:0000256" key="1">
    <source>
        <dbReference type="ARBA" id="ARBA00004473"/>
    </source>
</evidence>
<dbReference type="InterPro" id="IPR007881">
    <property type="entry name" value="UNC-50"/>
</dbReference>
<dbReference type="Pfam" id="PF05216">
    <property type="entry name" value="UNC-50"/>
    <property type="match status" value="1"/>
</dbReference>
<feature type="transmembrane region" description="Helical" evidence="7">
    <location>
        <begin position="156"/>
        <end position="179"/>
    </location>
</feature>
<evidence type="ECO:0000256" key="2">
    <source>
        <dbReference type="ARBA" id="ARBA00006293"/>
    </source>
</evidence>
<dbReference type="PANTHER" id="PTHR12841:SF6">
    <property type="entry name" value="PROTEIN UNC-50 HOMOLOG"/>
    <property type="match status" value="1"/>
</dbReference>
<dbReference type="FunCoup" id="A0A665VD18">
    <property type="interactions" value="2323"/>
</dbReference>
<dbReference type="Ensembl" id="ENSENLT00000030051.1">
    <property type="protein sequence ID" value="ENSENLP00000029182.1"/>
    <property type="gene ID" value="ENSENLG00000013019.1"/>
</dbReference>
<reference evidence="8" key="1">
    <citation type="submission" date="2021-04" db="EMBL/GenBank/DDBJ databases">
        <authorList>
            <consortium name="Wellcome Sanger Institute Data Sharing"/>
        </authorList>
    </citation>
    <scope>NUCLEOTIDE SEQUENCE [LARGE SCALE GENOMIC DNA]</scope>
</reference>
<evidence type="ECO:0000256" key="6">
    <source>
        <dbReference type="ARBA" id="ARBA00046103"/>
    </source>
</evidence>